<organism evidence="3 4">
    <name type="scientific">Bradyrhizobium japonicum</name>
    <dbReference type="NCBI Taxonomy" id="375"/>
    <lineage>
        <taxon>Bacteria</taxon>
        <taxon>Pseudomonadati</taxon>
        <taxon>Pseudomonadota</taxon>
        <taxon>Alphaproteobacteria</taxon>
        <taxon>Hyphomicrobiales</taxon>
        <taxon>Nitrobacteraceae</taxon>
        <taxon>Bradyrhizobium</taxon>
    </lineage>
</organism>
<dbReference type="Gene3D" id="3.30.700.10">
    <property type="entry name" value="Glycoprotein, Type 4 Pilin"/>
    <property type="match status" value="1"/>
</dbReference>
<dbReference type="InterPro" id="IPR045584">
    <property type="entry name" value="Pilin-like"/>
</dbReference>
<comment type="caution">
    <text evidence="3">The sequence shown here is derived from an EMBL/GenBank/DDBJ whole genome shotgun (WGS) entry which is preliminary data.</text>
</comment>
<dbReference type="Pfam" id="PF07963">
    <property type="entry name" value="N_methyl"/>
    <property type="match status" value="1"/>
</dbReference>
<protein>
    <submittedName>
        <fullName evidence="3">Type II secretion system protein GspH</fullName>
    </submittedName>
</protein>
<evidence type="ECO:0000256" key="2">
    <source>
        <dbReference type="SAM" id="Phobius"/>
    </source>
</evidence>
<evidence type="ECO:0000256" key="1">
    <source>
        <dbReference type="SAM" id="MobiDB-lite"/>
    </source>
</evidence>
<dbReference type="EMBL" id="NAFL01000268">
    <property type="protein sequence ID" value="OSJ28918.1"/>
    <property type="molecule type" value="Genomic_DNA"/>
</dbReference>
<dbReference type="InterPro" id="IPR012902">
    <property type="entry name" value="N_methyl_site"/>
</dbReference>
<proteinExistence type="predicted"/>
<keyword evidence="2" id="KW-0812">Transmembrane</keyword>
<name>A0A1Y2JI12_BRAJP</name>
<evidence type="ECO:0000313" key="3">
    <source>
        <dbReference type="EMBL" id="OSJ28918.1"/>
    </source>
</evidence>
<gene>
    <name evidence="3" type="ORF">BSZ19_29280</name>
</gene>
<reference evidence="3 4" key="1">
    <citation type="submission" date="2017-03" db="EMBL/GenBank/DDBJ databases">
        <title>Whole genome sequences of fourteen strains of Bradyrhizobium canariense and one strain of Bradyrhizobium japonicum isolated from Lupinus (Papilionoideae: Genisteae) species in Algeria.</title>
        <authorList>
            <person name="Crovadore J."/>
            <person name="Chekireb D."/>
            <person name="Brachmann A."/>
            <person name="Chablais R."/>
            <person name="Cochard B."/>
            <person name="Lefort F."/>
        </authorList>
    </citation>
    <scope>NUCLEOTIDE SEQUENCE [LARGE SCALE GENOMIC DNA]</scope>
    <source>
        <strain evidence="3 4">UBMA197</strain>
    </source>
</reference>
<sequence length="187" mass="20161">MSTSSRRNARPTKFARSAPTDRKAGRERRLISSPERTDTGEAGFTLLEMVCVLAIVAMLAAVLLPRFPSQTSRPRLEAYAIEVAALLKADRNAALSRYGAVSAVVDARARTVRSGSGPWIIQVPQDVVFDALLPQRCNGRPAFSTISFFASGMSCGGTIRLTRLGNAVEVRVNWLTGGVDIVAQEVL</sequence>
<keyword evidence="2" id="KW-0472">Membrane</keyword>
<dbReference type="NCBIfam" id="TIGR02532">
    <property type="entry name" value="IV_pilin_GFxxxE"/>
    <property type="match status" value="1"/>
</dbReference>
<feature type="region of interest" description="Disordered" evidence="1">
    <location>
        <begin position="1"/>
        <end position="36"/>
    </location>
</feature>
<feature type="compositionally biased region" description="Basic and acidic residues" evidence="1">
    <location>
        <begin position="19"/>
        <end position="36"/>
    </location>
</feature>
<evidence type="ECO:0000313" key="4">
    <source>
        <dbReference type="Proteomes" id="UP000193335"/>
    </source>
</evidence>
<dbReference type="AlphaFoldDB" id="A0A1Y2JI12"/>
<feature type="transmembrane region" description="Helical" evidence="2">
    <location>
        <begin position="42"/>
        <end position="64"/>
    </location>
</feature>
<dbReference type="SUPFAM" id="SSF54523">
    <property type="entry name" value="Pili subunits"/>
    <property type="match status" value="1"/>
</dbReference>
<keyword evidence="2" id="KW-1133">Transmembrane helix</keyword>
<dbReference type="Proteomes" id="UP000193335">
    <property type="component" value="Unassembled WGS sequence"/>
</dbReference>
<accession>A0A1Y2JI12</accession>